<comment type="caution">
    <text evidence="3">The sequence shown here is derived from an EMBL/GenBank/DDBJ whole genome shotgun (WGS) entry which is preliminary data.</text>
</comment>
<dbReference type="Pfam" id="PF14620">
    <property type="entry name" value="YPEB_PepSY1-2"/>
    <property type="match status" value="1"/>
</dbReference>
<dbReference type="InterPro" id="IPR014239">
    <property type="entry name" value="YpeB_PepSY1-2"/>
</dbReference>
<proteinExistence type="predicted"/>
<evidence type="ECO:0000259" key="2">
    <source>
        <dbReference type="Pfam" id="PF20769"/>
    </source>
</evidence>
<evidence type="ECO:0000313" key="3">
    <source>
        <dbReference type="EMBL" id="RDV84547.1"/>
    </source>
</evidence>
<dbReference type="RefSeq" id="WP_115791544.1">
    <property type="nucleotide sequence ID" value="NZ_QSLN01000001.1"/>
</dbReference>
<organism evidence="3 4">
    <name type="scientific">Ammonifex thiophilus</name>
    <dbReference type="NCBI Taxonomy" id="444093"/>
    <lineage>
        <taxon>Bacteria</taxon>
        <taxon>Bacillati</taxon>
        <taxon>Bacillota</taxon>
        <taxon>Clostridia</taxon>
        <taxon>Thermoanaerobacterales</taxon>
        <taxon>Thermoanaerobacteraceae</taxon>
        <taxon>Ammonifex</taxon>
    </lineage>
</organism>
<protein>
    <submittedName>
        <fullName evidence="3">Germination protein YpeB</fullName>
    </submittedName>
</protein>
<dbReference type="GO" id="GO:0009847">
    <property type="term" value="P:spore germination"/>
    <property type="evidence" value="ECO:0007669"/>
    <property type="project" value="InterPro"/>
</dbReference>
<evidence type="ECO:0000259" key="1">
    <source>
        <dbReference type="Pfam" id="PF14620"/>
    </source>
</evidence>
<dbReference type="Proteomes" id="UP000256329">
    <property type="component" value="Unassembled WGS sequence"/>
</dbReference>
<sequence>MRGYRLALLLLGLVMVAVAAWGTKEHQGRRYLELELNNRYQQTFYDLLTHVQNVEVLLGKCLVAGGRQQAVGLLSSVWQQAMMAQADLSSLPVSPQYTERTAKFLSQVADYANTLCRQAGTGSPLTEENWETLRRLYQQASSLNRELHRVEAEILARGPNFWELGRRLKARQARTAEAPASPFRALNRETQNYPTLVYDGPFSDHLEKQKPEGLTGPPVDRGRAEARARELVEPKPTRVRVTGEVKGRIPAYRVEADTAAGKVVALLTRQGGHLLLLLAERHPGKPRLKVEEARGRAEGYLRDKLGLKNMRLSYSVQKGALAIFNFIPEEGGVALYPDMVKVTVALDDGRVVGVDSYSYLMFHRPRSLPQPRLTAAEARGLLNPRLKVENQRLALIPTDGGKEKLCYEFKARLGEDIYLIYLDAERGEEEKILKLVPTTGGELAL</sequence>
<evidence type="ECO:0000313" key="4">
    <source>
        <dbReference type="Proteomes" id="UP000256329"/>
    </source>
</evidence>
<dbReference type="OrthoDB" id="2372097at2"/>
<feature type="domain" description="Sporulation protein YpeB N-terminal" evidence="2">
    <location>
        <begin position="30"/>
        <end position="162"/>
    </location>
</feature>
<dbReference type="Pfam" id="PF20769">
    <property type="entry name" value="YPEB_N"/>
    <property type="match status" value="1"/>
</dbReference>
<feature type="domain" description="Sporulation protein YpeB PepSY1 and PepSY2" evidence="1">
    <location>
        <begin position="183"/>
        <end position="369"/>
    </location>
</feature>
<dbReference type="InterPro" id="IPR048402">
    <property type="entry name" value="YpeB_N"/>
</dbReference>
<dbReference type="NCBIfam" id="TIGR02889">
    <property type="entry name" value="spore_YpeB"/>
    <property type="match status" value="1"/>
</dbReference>
<dbReference type="EMBL" id="QSLN01000001">
    <property type="protein sequence ID" value="RDV84547.1"/>
    <property type="molecule type" value="Genomic_DNA"/>
</dbReference>
<dbReference type="AlphaFoldDB" id="A0A3D8P768"/>
<name>A0A3D8P768_9THEO</name>
<gene>
    <name evidence="3" type="primary">ypeB</name>
    <name evidence="3" type="ORF">DXX99_00370</name>
</gene>
<reference evidence="3 4" key="1">
    <citation type="submission" date="2018-08" db="EMBL/GenBank/DDBJ databases">
        <title>Form III RuBisCO-mediated autotrophy in Thermodesulfobium bacteria.</title>
        <authorList>
            <person name="Toshchakov S.V."/>
            <person name="Kublanov I.V."/>
            <person name="Frolov E."/>
            <person name="Bonch-Osmolovskaya E.A."/>
            <person name="Tourova T.P."/>
            <person name="Chernych N.A."/>
            <person name="Lebedinsky A.V."/>
        </authorList>
    </citation>
    <scope>NUCLEOTIDE SEQUENCE [LARGE SCALE GENOMIC DNA]</scope>
    <source>
        <strain evidence="3 4">SR</strain>
    </source>
</reference>
<keyword evidence="4" id="KW-1185">Reference proteome</keyword>
<accession>A0A3D8P768</accession>